<evidence type="ECO:0008006" key="3">
    <source>
        <dbReference type="Google" id="ProtNLM"/>
    </source>
</evidence>
<evidence type="ECO:0000313" key="1">
    <source>
        <dbReference type="EMBL" id="KWW99038.1"/>
    </source>
</evidence>
<dbReference type="NCBIfam" id="TIGR04255">
    <property type="entry name" value="sporadTIGR04255"/>
    <property type="match status" value="1"/>
</dbReference>
<organism evidence="1 2">
    <name type="scientific">Carbonactinospora thermoautotrophica</name>
    <dbReference type="NCBI Taxonomy" id="1469144"/>
    <lineage>
        <taxon>Bacteria</taxon>
        <taxon>Bacillati</taxon>
        <taxon>Actinomycetota</taxon>
        <taxon>Actinomycetes</taxon>
        <taxon>Kitasatosporales</taxon>
        <taxon>Carbonactinosporaceae</taxon>
        <taxon>Carbonactinospora</taxon>
    </lineage>
</organism>
<reference evidence="2" key="1">
    <citation type="submission" date="2015-04" db="EMBL/GenBank/DDBJ databases">
        <title>Physiological reanalysis, assessment of diazotrophy, and genome sequences of multiple isolates of Streptomyces thermoautotrophicus.</title>
        <authorList>
            <person name="MacKellar D.C."/>
            <person name="Lieber L."/>
            <person name="Norman J."/>
            <person name="Bolger A."/>
            <person name="Tobin C."/>
            <person name="Murray J.W."/>
            <person name="Chang R."/>
            <person name="Ford T."/>
            <person name="Nguyen P.Q."/>
            <person name="Woodward J."/>
            <person name="Permingeat H."/>
            <person name="Joshi N.S."/>
            <person name="Silver P.A."/>
            <person name="Usadel B."/>
            <person name="Rutherford A.W."/>
            <person name="Friesen M."/>
            <person name="Prell J."/>
        </authorList>
    </citation>
    <scope>NUCLEOTIDE SEQUENCE [LARGE SCALE GENOMIC DNA]</scope>
    <source>
        <strain evidence="2">H1</strain>
    </source>
</reference>
<proteinExistence type="predicted"/>
<dbReference type="Proteomes" id="UP000070188">
    <property type="component" value="Unassembled WGS sequence"/>
</dbReference>
<accession>A0A132MMG5</accession>
<dbReference type="InterPro" id="IPR026349">
    <property type="entry name" value="CHP04255"/>
</dbReference>
<evidence type="ECO:0000313" key="2">
    <source>
        <dbReference type="Proteomes" id="UP000070188"/>
    </source>
</evidence>
<name>A0A132MMG5_9ACTN</name>
<dbReference type="STRING" id="1469144.LI90_670"/>
<protein>
    <recommendedName>
        <fullName evidence="3">TIGR04255 family protein</fullName>
    </recommendedName>
</protein>
<keyword evidence="2" id="KW-1185">Reference proteome</keyword>
<dbReference type="PATRIC" id="fig|1469144.10.peg.772"/>
<sequence>MPSVETSLRLLDKASTSSLAFFPDRLVVESTDYVDFATFQELTRRGVEAIDKLGGPVAVERIGLRYINEIRVPGRIADTRDWTEWVAPALVGIGEVAGAWPVTTLQGVLQYKVGTDRHLIFRYAALPDGSVIGDAPLRRTRAGSGPVFVVDLDCFWQPADGQLPDFVADQVMECVTELHEPIEEAFLYVITERLKDEVLRKEAR</sequence>
<dbReference type="EMBL" id="LAXD01000001">
    <property type="protein sequence ID" value="KWW99038.1"/>
    <property type="molecule type" value="Genomic_DNA"/>
</dbReference>
<comment type="caution">
    <text evidence="1">The sequence shown here is derived from an EMBL/GenBank/DDBJ whole genome shotgun (WGS) entry which is preliminary data.</text>
</comment>
<gene>
    <name evidence="1" type="ORF">LI90_670</name>
</gene>
<dbReference type="AlphaFoldDB" id="A0A132MMG5"/>